<dbReference type="PANTHER" id="PTHR23011:SF41">
    <property type="entry name" value="CYCLIC NUCLEOTIDE-BINDING DOMAIN-CONTAINING PROTEIN"/>
    <property type="match status" value="1"/>
</dbReference>
<proteinExistence type="predicted"/>
<protein>
    <submittedName>
        <fullName evidence="2">Cyclic nucleotide-binding domain-containing protein</fullName>
    </submittedName>
</protein>
<evidence type="ECO:0000259" key="1">
    <source>
        <dbReference type="PROSITE" id="PS50042"/>
    </source>
</evidence>
<dbReference type="InterPro" id="IPR014710">
    <property type="entry name" value="RmlC-like_jellyroll"/>
</dbReference>
<dbReference type="Proteomes" id="UP000075920">
    <property type="component" value="Unassembled WGS sequence"/>
</dbReference>
<feature type="domain" description="Cyclic nucleotide-binding" evidence="1">
    <location>
        <begin position="97"/>
        <end position="205"/>
    </location>
</feature>
<evidence type="ECO:0000313" key="3">
    <source>
        <dbReference type="Proteomes" id="UP000075920"/>
    </source>
</evidence>
<dbReference type="SUPFAM" id="SSF51206">
    <property type="entry name" value="cAMP-binding domain-like"/>
    <property type="match status" value="2"/>
</dbReference>
<dbReference type="Pfam" id="PF00027">
    <property type="entry name" value="cNMP_binding"/>
    <property type="match status" value="1"/>
</dbReference>
<dbReference type="VEuPathDB" id="VectorBase:AMIN009067"/>
<name>A0A182WFC0_9DIPT</name>
<evidence type="ECO:0000313" key="2">
    <source>
        <dbReference type="EnsemblMetazoa" id="AMIN009067-PA"/>
    </source>
</evidence>
<reference evidence="3" key="1">
    <citation type="submission" date="2013-03" db="EMBL/GenBank/DDBJ databases">
        <title>The Genome Sequence of Anopheles minimus MINIMUS1.</title>
        <authorList>
            <consortium name="The Broad Institute Genomics Platform"/>
            <person name="Neafsey D.E."/>
            <person name="Walton C."/>
            <person name="Walker B."/>
            <person name="Young S.K."/>
            <person name="Zeng Q."/>
            <person name="Gargeya S."/>
            <person name="Fitzgerald M."/>
            <person name="Haas B."/>
            <person name="Abouelleil A."/>
            <person name="Allen A.W."/>
            <person name="Alvarado L."/>
            <person name="Arachchi H.M."/>
            <person name="Berlin A.M."/>
            <person name="Chapman S.B."/>
            <person name="Gainer-Dewar J."/>
            <person name="Goldberg J."/>
            <person name="Griggs A."/>
            <person name="Gujja S."/>
            <person name="Hansen M."/>
            <person name="Howarth C."/>
            <person name="Imamovic A."/>
            <person name="Ireland A."/>
            <person name="Larimer J."/>
            <person name="McCowan C."/>
            <person name="Murphy C."/>
            <person name="Pearson M."/>
            <person name="Poon T.W."/>
            <person name="Priest M."/>
            <person name="Roberts A."/>
            <person name="Saif S."/>
            <person name="Shea T."/>
            <person name="Sisk P."/>
            <person name="Sykes S."/>
            <person name="Wortman J."/>
            <person name="Nusbaum C."/>
            <person name="Birren B."/>
        </authorList>
    </citation>
    <scope>NUCLEOTIDE SEQUENCE [LARGE SCALE GENOMIC DNA]</scope>
    <source>
        <strain evidence="3">MINIMUS1</strain>
    </source>
</reference>
<reference evidence="2" key="2">
    <citation type="submission" date="2020-05" db="UniProtKB">
        <authorList>
            <consortium name="EnsemblMetazoa"/>
        </authorList>
    </citation>
    <scope>IDENTIFICATION</scope>
    <source>
        <strain evidence="2">MINIMUS1</strain>
    </source>
</reference>
<dbReference type="EnsemblMetazoa" id="AMIN009067-RA">
    <property type="protein sequence ID" value="AMIN009067-PA"/>
    <property type="gene ID" value="AMIN009067"/>
</dbReference>
<dbReference type="AlphaFoldDB" id="A0A182WFC0"/>
<dbReference type="SMART" id="SM00100">
    <property type="entry name" value="cNMP"/>
    <property type="match status" value="1"/>
</dbReference>
<dbReference type="PROSITE" id="PS50042">
    <property type="entry name" value="CNMP_BINDING_3"/>
    <property type="match status" value="1"/>
</dbReference>
<dbReference type="CDD" id="cd00038">
    <property type="entry name" value="CAP_ED"/>
    <property type="match status" value="1"/>
</dbReference>
<keyword evidence="3" id="KW-1185">Reference proteome</keyword>
<accession>A0A182WFC0</accession>
<organism evidence="2 3">
    <name type="scientific">Anopheles minimus</name>
    <dbReference type="NCBI Taxonomy" id="112268"/>
    <lineage>
        <taxon>Eukaryota</taxon>
        <taxon>Metazoa</taxon>
        <taxon>Ecdysozoa</taxon>
        <taxon>Arthropoda</taxon>
        <taxon>Hexapoda</taxon>
        <taxon>Insecta</taxon>
        <taxon>Pterygota</taxon>
        <taxon>Neoptera</taxon>
        <taxon>Endopterygota</taxon>
        <taxon>Diptera</taxon>
        <taxon>Nematocera</taxon>
        <taxon>Culicoidea</taxon>
        <taxon>Culicidae</taxon>
        <taxon>Anophelinae</taxon>
        <taxon>Anopheles</taxon>
    </lineage>
</organism>
<dbReference type="Gene3D" id="2.60.120.10">
    <property type="entry name" value="Jelly Rolls"/>
    <property type="match status" value="1"/>
</dbReference>
<sequence length="434" mass="50605">MASRKKTDEEKIKRRRPAKFRFKRLVHVVICNRYWIAEIEDREIGNNVHRNVAVIDRRLTHKGTLTIIEKKILNSSPAERTEHKRKSLGVVLRKIECFQDLTSEQLDDLASCATFEYFEAGRVILREGHQPHAVYFVADGEISVSRLIWDSIECTYNDTPCGNRTRGQMFGEIALMLDCPRTATCSTTTDCELLCLSRRDFDRILKHSLVERWRQLQLALGRFDYFKYWTNAQVRKLECCLLSRIVTFASQRKLPVDVDKGCAYFVLSGQCMILQCLTVSKRKGSYQLLPIATNESFTAKQTSANVDDAKLPQKQAIEHRFIDVGTFSCGSVFGLGEAMPHRMVVARNRVQCLVIPRDWLFEKQQNVGNTWQRIRMKLDMTIQRDRLFEMFMRDQQWQHYRKTLVRELALRNPRQNLTQLSDVPIMCRIEQGKV</sequence>
<dbReference type="InterPro" id="IPR018490">
    <property type="entry name" value="cNMP-bd_dom_sf"/>
</dbReference>
<dbReference type="PANTHER" id="PTHR23011">
    <property type="entry name" value="CYCLIC NUCLEOTIDE-BINDING DOMAIN CONTAINING PROTEIN"/>
    <property type="match status" value="1"/>
</dbReference>
<dbReference type="InterPro" id="IPR000595">
    <property type="entry name" value="cNMP-bd_dom"/>
</dbReference>